<dbReference type="SUPFAM" id="SSF54665">
    <property type="entry name" value="CO dehydrogenase molybdoprotein N-domain-like"/>
    <property type="match status" value="1"/>
</dbReference>
<evidence type="ECO:0000259" key="2">
    <source>
        <dbReference type="SMART" id="SM01092"/>
    </source>
</evidence>
<dbReference type="InterPro" id="IPR036856">
    <property type="entry name" value="Ald_Oxase/Xan_DH_a/b_sf"/>
</dbReference>
<sequence length="364" mass="39555">MSHLQGEFVRAFRQAPRKENALATVATGMRVVFREGSTVVQDLQLYYGGVGPCTLLASRTCQALIGRLWGEEMLEEAYSVLLKEVVLSPGAVGGKVGFRRSLTLSLLFKFYLEVQQALAHTNAIQHGVLEAEWSALRPLPDCILPGQQQFQVTHLIISTYTLFFEQPEARLIFIEKRKCEYQDGLTRLTLEAPVINLHLVPSAAREVLESQSEQDPVGHPIMHRSALAQATGEALYCDDMPPTEGELFLVLVTSTRPHASILNVDVGAALLVPGVVDVVTCRDIPGKKVRSFLGYEEELLADKEVSCVGQMVCGVLADSRTQAKLGAAAVQIHYQDLPHPVFTVEVSTHSVGGGVGGGGDALKL</sequence>
<dbReference type="EMBL" id="JAOPHQ010006257">
    <property type="protein sequence ID" value="KAK0132651.1"/>
    <property type="molecule type" value="Genomic_DNA"/>
</dbReference>
<dbReference type="Pfam" id="PF03450">
    <property type="entry name" value="CO_deh_flav_C"/>
    <property type="match status" value="1"/>
</dbReference>
<dbReference type="PANTHER" id="PTHR45444">
    <property type="entry name" value="XANTHINE DEHYDROGENASE"/>
    <property type="match status" value="1"/>
</dbReference>
<dbReference type="InterPro" id="IPR000674">
    <property type="entry name" value="Ald_Oxase/Xan_DH_a/b"/>
</dbReference>
<dbReference type="SMART" id="SM01008">
    <property type="entry name" value="Ald_Xan_dh_C"/>
    <property type="match status" value="1"/>
</dbReference>
<dbReference type="Proteomes" id="UP001174136">
    <property type="component" value="Unassembled WGS sequence"/>
</dbReference>
<evidence type="ECO:0000313" key="3">
    <source>
        <dbReference type="EMBL" id="KAK0132651.1"/>
    </source>
</evidence>
<dbReference type="SMART" id="SM01092">
    <property type="entry name" value="CO_deh_flav_C"/>
    <property type="match status" value="1"/>
</dbReference>
<dbReference type="GO" id="GO:0005506">
    <property type="term" value="F:iron ion binding"/>
    <property type="evidence" value="ECO:0007669"/>
    <property type="project" value="InterPro"/>
</dbReference>
<dbReference type="Pfam" id="PF01315">
    <property type="entry name" value="Ald_Xan_dh_C"/>
    <property type="match status" value="1"/>
</dbReference>
<dbReference type="InterPro" id="IPR016208">
    <property type="entry name" value="Ald_Oxase/xanthine_DH-like"/>
</dbReference>
<feature type="domain" description="CO dehydrogenase flavoprotein C-terminal" evidence="2">
    <location>
        <begin position="10"/>
        <end position="114"/>
    </location>
</feature>
<dbReference type="InterPro" id="IPR036683">
    <property type="entry name" value="CO_DH_flav_C_dom_sf"/>
</dbReference>
<dbReference type="Gene3D" id="3.90.1170.50">
    <property type="entry name" value="Aldehyde oxidase/xanthine dehydrogenase, a/b hammerhead"/>
    <property type="match status" value="1"/>
</dbReference>
<proteinExistence type="predicted"/>
<dbReference type="SUPFAM" id="SSF55447">
    <property type="entry name" value="CO dehydrogenase flavoprotein C-terminal domain-like"/>
    <property type="match status" value="1"/>
</dbReference>
<evidence type="ECO:0000313" key="4">
    <source>
        <dbReference type="Proteomes" id="UP001174136"/>
    </source>
</evidence>
<dbReference type="FunFam" id="3.30.390.50:FF:000001">
    <property type="entry name" value="Xanthine dehydrogenase oxidase"/>
    <property type="match status" value="1"/>
</dbReference>
<comment type="caution">
    <text evidence="3">The sequence shown here is derived from an EMBL/GenBank/DDBJ whole genome shotgun (WGS) entry which is preliminary data.</text>
</comment>
<gene>
    <name evidence="3" type="primary">AOX1_2</name>
    <name evidence="3" type="ORF">N1851_032520</name>
</gene>
<dbReference type="AlphaFoldDB" id="A0AA47NNX1"/>
<feature type="domain" description="Aldehyde oxidase/xanthine dehydrogenase a/b hammerhead" evidence="1">
    <location>
        <begin position="231"/>
        <end position="338"/>
    </location>
</feature>
<dbReference type="InterPro" id="IPR005107">
    <property type="entry name" value="CO_DH_flav_C"/>
</dbReference>
<reference evidence="3" key="1">
    <citation type="journal article" date="2023" name="Front. Mar. Sci.">
        <title>A new Merluccius polli reference genome to investigate the effects of global change in West African waters.</title>
        <authorList>
            <person name="Mateo J.L."/>
            <person name="Blanco-Fernandez C."/>
            <person name="Garcia-Vazquez E."/>
            <person name="Machado-Schiaffino G."/>
        </authorList>
    </citation>
    <scope>NUCLEOTIDE SEQUENCE</scope>
    <source>
        <strain evidence="3">C29</strain>
        <tissue evidence="3">Fin</tissue>
    </source>
</reference>
<organism evidence="3 4">
    <name type="scientific">Merluccius polli</name>
    <name type="common">Benguela hake</name>
    <name type="synonym">Merluccius cadenati</name>
    <dbReference type="NCBI Taxonomy" id="89951"/>
    <lineage>
        <taxon>Eukaryota</taxon>
        <taxon>Metazoa</taxon>
        <taxon>Chordata</taxon>
        <taxon>Craniata</taxon>
        <taxon>Vertebrata</taxon>
        <taxon>Euteleostomi</taxon>
        <taxon>Actinopterygii</taxon>
        <taxon>Neopterygii</taxon>
        <taxon>Teleostei</taxon>
        <taxon>Neoteleostei</taxon>
        <taxon>Acanthomorphata</taxon>
        <taxon>Zeiogadaria</taxon>
        <taxon>Gadariae</taxon>
        <taxon>Gadiformes</taxon>
        <taxon>Gadoidei</taxon>
        <taxon>Merlucciidae</taxon>
        <taxon>Merluccius</taxon>
    </lineage>
</organism>
<keyword evidence="4" id="KW-1185">Reference proteome</keyword>
<dbReference type="GO" id="GO:0016491">
    <property type="term" value="F:oxidoreductase activity"/>
    <property type="evidence" value="ECO:0007669"/>
    <property type="project" value="InterPro"/>
</dbReference>
<accession>A0AA47NNX1</accession>
<protein>
    <submittedName>
        <fullName evidence="3">Aldehyde oxidase 1</fullName>
    </submittedName>
</protein>
<dbReference type="FunFam" id="3.90.1170.50:FF:000001">
    <property type="entry name" value="Aldehyde oxidase 1"/>
    <property type="match status" value="1"/>
</dbReference>
<evidence type="ECO:0000259" key="1">
    <source>
        <dbReference type="SMART" id="SM01008"/>
    </source>
</evidence>
<dbReference type="PANTHER" id="PTHR45444:SF3">
    <property type="entry name" value="XANTHINE DEHYDROGENASE"/>
    <property type="match status" value="1"/>
</dbReference>
<dbReference type="Gene3D" id="3.30.390.50">
    <property type="entry name" value="CO dehydrogenase flavoprotein, C-terminal domain"/>
    <property type="match status" value="1"/>
</dbReference>
<name>A0AA47NNX1_MERPO</name>